<proteinExistence type="inferred from homology"/>
<evidence type="ECO:0000256" key="6">
    <source>
        <dbReference type="SAM" id="SignalP"/>
    </source>
</evidence>
<evidence type="ECO:0000256" key="2">
    <source>
        <dbReference type="ARBA" id="ARBA00023180"/>
    </source>
</evidence>
<dbReference type="PROSITE" id="PS00623">
    <property type="entry name" value="GMC_OXRED_1"/>
    <property type="match status" value="1"/>
</dbReference>
<comment type="similarity">
    <text evidence="1 5">Belongs to the GMC oxidoreductase family.</text>
</comment>
<dbReference type="InterPro" id="IPR012132">
    <property type="entry name" value="GMC_OxRdtase"/>
</dbReference>
<dbReference type="Pfam" id="PF00732">
    <property type="entry name" value="GMC_oxred_N"/>
    <property type="match status" value="1"/>
</dbReference>
<dbReference type="AlphaFoldDB" id="A0A8E2F4W4"/>
<feature type="active site" description="Proton donor" evidence="3">
    <location>
        <position position="550"/>
    </location>
</feature>
<protein>
    <submittedName>
        <fullName evidence="9">GMC oxidoreductase</fullName>
    </submittedName>
</protein>
<evidence type="ECO:0000256" key="5">
    <source>
        <dbReference type="RuleBase" id="RU003968"/>
    </source>
</evidence>
<dbReference type="PANTHER" id="PTHR11552:SF138">
    <property type="entry name" value="DEHYDROGENASE PKFF-RELATED"/>
    <property type="match status" value="1"/>
</dbReference>
<feature type="binding site" evidence="4">
    <location>
        <begin position="549"/>
        <end position="550"/>
    </location>
    <ligand>
        <name>FAD</name>
        <dbReference type="ChEBI" id="CHEBI:57692"/>
    </ligand>
</feature>
<accession>A0A8E2F4W4</accession>
<name>A0A8E2F4W4_9PEZI</name>
<dbReference type="Pfam" id="PF05199">
    <property type="entry name" value="GMC_oxred_C"/>
    <property type="match status" value="1"/>
</dbReference>
<feature type="active site" description="Proton acceptor" evidence="3">
    <location>
        <position position="594"/>
    </location>
</feature>
<dbReference type="Gene3D" id="3.30.560.10">
    <property type="entry name" value="Glucose Oxidase, domain 3"/>
    <property type="match status" value="1"/>
</dbReference>
<dbReference type="GO" id="GO:0044550">
    <property type="term" value="P:secondary metabolite biosynthetic process"/>
    <property type="evidence" value="ECO:0007669"/>
    <property type="project" value="TreeGrafter"/>
</dbReference>
<evidence type="ECO:0000256" key="1">
    <source>
        <dbReference type="ARBA" id="ARBA00010790"/>
    </source>
</evidence>
<sequence length="614" mass="65131">MGIRLNMLSYPILLAFLSVVAAAPNRRLYSSAFGYPGQNASFDYVVIGGGTAGLVVAARLAETASVAVIEAGGFYEQDNSNNSVVPLLSLTGIAFIDPTATFTPQPLMDWSLLSQPVTNAGNRRIHYAQGKTLGGSSAINTMSYVRGTIGSYQRWADTVGDQSYTFANLLKYFKKSCHLTPPNLAKRNSTNATVLYDPTVFDSSGGPLQVSWNNWVDPTLTWLAKAVQAIGLPLSPKGFNSGQLNGYGSWVPSTISPDHAYRSSSESSFLRQAIRDTGIIVYPHTQAMKVLFDSSSPPKATGVLVSTQGLEYQISANKEVIVSAGTFHSPQLLMVSGIGPSSVLESYSIPVLSDLPGVGQNLWDPISFGVSYPVSTPSGQSLTANPALAPGFVQQYLTNASGPFSSAAGYLSCERIPEALRRNLSASTQAKLATFPSDWPEIEYIVGSFVGANLTTIAAIVAWIPTPFSRGNVTISSASMSDPPVINLGWLTDPSDGEVAVAAFRRLRTIWGTAPANAIKTGPELLPGSAVQSYADILNYIRQSATQIWHACATCAMGKEGDANAVVDSKARVFGVSGLRVVDASAFPFVQPGHIQSSVYALAEKIADDIKNGN</sequence>
<dbReference type="PIRSF" id="PIRSF000137">
    <property type="entry name" value="Alcohol_oxidase"/>
    <property type="match status" value="1"/>
</dbReference>
<dbReference type="InterPro" id="IPR000172">
    <property type="entry name" value="GMC_OxRdtase_N"/>
</dbReference>
<dbReference type="GO" id="GO:0050660">
    <property type="term" value="F:flavin adenine dinucleotide binding"/>
    <property type="evidence" value="ECO:0007669"/>
    <property type="project" value="InterPro"/>
</dbReference>
<dbReference type="PROSITE" id="PS00624">
    <property type="entry name" value="GMC_OXRED_2"/>
    <property type="match status" value="1"/>
</dbReference>
<dbReference type="SUPFAM" id="SSF54373">
    <property type="entry name" value="FAD-linked reductases, C-terminal domain"/>
    <property type="match status" value="1"/>
</dbReference>
<keyword evidence="4 5" id="KW-0274">FAD</keyword>
<keyword evidence="6" id="KW-0732">Signal</keyword>
<feature type="signal peptide" evidence="6">
    <location>
        <begin position="1"/>
        <end position="22"/>
    </location>
</feature>
<dbReference type="PANTHER" id="PTHR11552">
    <property type="entry name" value="GLUCOSE-METHANOL-CHOLINE GMC OXIDOREDUCTASE"/>
    <property type="match status" value="1"/>
</dbReference>
<evidence type="ECO:0000313" key="9">
    <source>
        <dbReference type="EMBL" id="OCL10395.1"/>
    </source>
</evidence>
<dbReference type="EMBL" id="KV749247">
    <property type="protein sequence ID" value="OCL10395.1"/>
    <property type="molecule type" value="Genomic_DNA"/>
</dbReference>
<dbReference type="Proteomes" id="UP000250140">
    <property type="component" value="Unassembled WGS sequence"/>
</dbReference>
<dbReference type="SUPFAM" id="SSF51905">
    <property type="entry name" value="FAD/NAD(P)-binding domain"/>
    <property type="match status" value="1"/>
</dbReference>
<reference evidence="9 10" key="1">
    <citation type="journal article" date="2016" name="Nat. Commun.">
        <title>Ectomycorrhizal ecology is imprinted in the genome of the dominant symbiotic fungus Cenococcum geophilum.</title>
        <authorList>
            <consortium name="DOE Joint Genome Institute"/>
            <person name="Peter M."/>
            <person name="Kohler A."/>
            <person name="Ohm R.A."/>
            <person name="Kuo A."/>
            <person name="Krutzmann J."/>
            <person name="Morin E."/>
            <person name="Arend M."/>
            <person name="Barry K.W."/>
            <person name="Binder M."/>
            <person name="Choi C."/>
            <person name="Clum A."/>
            <person name="Copeland A."/>
            <person name="Grisel N."/>
            <person name="Haridas S."/>
            <person name="Kipfer T."/>
            <person name="LaButti K."/>
            <person name="Lindquist E."/>
            <person name="Lipzen A."/>
            <person name="Maire R."/>
            <person name="Meier B."/>
            <person name="Mihaltcheva S."/>
            <person name="Molinier V."/>
            <person name="Murat C."/>
            <person name="Poggeler S."/>
            <person name="Quandt C.A."/>
            <person name="Sperisen C."/>
            <person name="Tritt A."/>
            <person name="Tisserant E."/>
            <person name="Crous P.W."/>
            <person name="Henrissat B."/>
            <person name="Nehls U."/>
            <person name="Egli S."/>
            <person name="Spatafora J.W."/>
            <person name="Grigoriev I.V."/>
            <person name="Martin F.M."/>
        </authorList>
    </citation>
    <scope>NUCLEOTIDE SEQUENCE [LARGE SCALE GENOMIC DNA]</scope>
    <source>
        <strain evidence="9 10">CBS 207.34</strain>
    </source>
</reference>
<feature type="domain" description="Glucose-methanol-choline oxidoreductase N-terminal" evidence="7">
    <location>
        <begin position="130"/>
        <end position="153"/>
    </location>
</feature>
<evidence type="ECO:0000259" key="8">
    <source>
        <dbReference type="PROSITE" id="PS00624"/>
    </source>
</evidence>
<keyword evidence="5" id="KW-0285">Flavoprotein</keyword>
<keyword evidence="2" id="KW-0325">Glycoprotein</keyword>
<dbReference type="InterPro" id="IPR036188">
    <property type="entry name" value="FAD/NAD-bd_sf"/>
</dbReference>
<feature type="chain" id="PRO_5034438967" evidence="6">
    <location>
        <begin position="23"/>
        <end position="614"/>
    </location>
</feature>
<evidence type="ECO:0000256" key="3">
    <source>
        <dbReference type="PIRSR" id="PIRSR000137-1"/>
    </source>
</evidence>
<keyword evidence="10" id="KW-1185">Reference proteome</keyword>
<dbReference type="OrthoDB" id="269227at2759"/>
<feature type="domain" description="Glucose-methanol-choline oxidoreductase N-terminal" evidence="8">
    <location>
        <begin position="325"/>
        <end position="339"/>
    </location>
</feature>
<comment type="cofactor">
    <cofactor evidence="4">
        <name>FAD</name>
        <dbReference type="ChEBI" id="CHEBI:57692"/>
    </cofactor>
</comment>
<gene>
    <name evidence="9" type="ORF">AOQ84DRAFT_315539</name>
</gene>
<organism evidence="9 10">
    <name type="scientific">Glonium stellatum</name>
    <dbReference type="NCBI Taxonomy" id="574774"/>
    <lineage>
        <taxon>Eukaryota</taxon>
        <taxon>Fungi</taxon>
        <taxon>Dikarya</taxon>
        <taxon>Ascomycota</taxon>
        <taxon>Pezizomycotina</taxon>
        <taxon>Dothideomycetes</taxon>
        <taxon>Pleosporomycetidae</taxon>
        <taxon>Gloniales</taxon>
        <taxon>Gloniaceae</taxon>
        <taxon>Glonium</taxon>
    </lineage>
</organism>
<dbReference type="GO" id="GO:0016614">
    <property type="term" value="F:oxidoreductase activity, acting on CH-OH group of donors"/>
    <property type="evidence" value="ECO:0007669"/>
    <property type="project" value="InterPro"/>
</dbReference>
<evidence type="ECO:0000313" key="10">
    <source>
        <dbReference type="Proteomes" id="UP000250140"/>
    </source>
</evidence>
<dbReference type="Gene3D" id="3.50.50.60">
    <property type="entry name" value="FAD/NAD(P)-binding domain"/>
    <property type="match status" value="1"/>
</dbReference>
<dbReference type="InterPro" id="IPR007867">
    <property type="entry name" value="GMC_OxRtase_C"/>
</dbReference>
<evidence type="ECO:0000259" key="7">
    <source>
        <dbReference type="PROSITE" id="PS00623"/>
    </source>
</evidence>
<evidence type="ECO:0000256" key="4">
    <source>
        <dbReference type="PIRSR" id="PIRSR000137-2"/>
    </source>
</evidence>